<organism evidence="2 3">
    <name type="scientific">Dorcoceras hygrometricum</name>
    <dbReference type="NCBI Taxonomy" id="472368"/>
    <lineage>
        <taxon>Eukaryota</taxon>
        <taxon>Viridiplantae</taxon>
        <taxon>Streptophyta</taxon>
        <taxon>Embryophyta</taxon>
        <taxon>Tracheophyta</taxon>
        <taxon>Spermatophyta</taxon>
        <taxon>Magnoliopsida</taxon>
        <taxon>eudicotyledons</taxon>
        <taxon>Gunneridae</taxon>
        <taxon>Pentapetalae</taxon>
        <taxon>asterids</taxon>
        <taxon>lamiids</taxon>
        <taxon>Lamiales</taxon>
        <taxon>Gesneriaceae</taxon>
        <taxon>Didymocarpoideae</taxon>
        <taxon>Trichosporeae</taxon>
        <taxon>Loxocarpinae</taxon>
        <taxon>Dorcoceras</taxon>
    </lineage>
</organism>
<accession>A0A2Z7AIZ3</accession>
<gene>
    <name evidence="2" type="ORF">F511_13111</name>
</gene>
<evidence type="ECO:0000313" key="3">
    <source>
        <dbReference type="Proteomes" id="UP000250235"/>
    </source>
</evidence>
<proteinExistence type="predicted"/>
<feature type="compositionally biased region" description="Basic and acidic residues" evidence="1">
    <location>
        <begin position="211"/>
        <end position="230"/>
    </location>
</feature>
<evidence type="ECO:0000256" key="1">
    <source>
        <dbReference type="SAM" id="MobiDB-lite"/>
    </source>
</evidence>
<dbReference type="Proteomes" id="UP000250235">
    <property type="component" value="Unassembled WGS sequence"/>
</dbReference>
<feature type="region of interest" description="Disordered" evidence="1">
    <location>
        <begin position="163"/>
        <end position="256"/>
    </location>
</feature>
<keyword evidence="3" id="KW-1185">Reference proteome</keyword>
<dbReference type="AlphaFoldDB" id="A0A2Z7AIZ3"/>
<protein>
    <submittedName>
        <fullName evidence="2">Uncharacterized protein</fullName>
    </submittedName>
</protein>
<reference evidence="2 3" key="1">
    <citation type="journal article" date="2015" name="Proc. Natl. Acad. Sci. U.S.A.">
        <title>The resurrection genome of Boea hygrometrica: A blueprint for survival of dehydration.</title>
        <authorList>
            <person name="Xiao L."/>
            <person name="Yang G."/>
            <person name="Zhang L."/>
            <person name="Yang X."/>
            <person name="Zhao S."/>
            <person name="Ji Z."/>
            <person name="Zhou Q."/>
            <person name="Hu M."/>
            <person name="Wang Y."/>
            <person name="Chen M."/>
            <person name="Xu Y."/>
            <person name="Jin H."/>
            <person name="Xiao X."/>
            <person name="Hu G."/>
            <person name="Bao F."/>
            <person name="Hu Y."/>
            <person name="Wan P."/>
            <person name="Li L."/>
            <person name="Deng X."/>
            <person name="Kuang T."/>
            <person name="Xiang C."/>
            <person name="Zhu J.K."/>
            <person name="Oliver M.J."/>
            <person name="He Y."/>
        </authorList>
    </citation>
    <scope>NUCLEOTIDE SEQUENCE [LARGE SCALE GENOMIC DNA]</scope>
    <source>
        <strain evidence="3">cv. XS01</strain>
    </source>
</reference>
<dbReference type="EMBL" id="KV014901">
    <property type="protein sequence ID" value="KZV21338.1"/>
    <property type="molecule type" value="Genomic_DNA"/>
</dbReference>
<sequence>MRGRAEIPHSHLPAGLLALMRRVVNYHSSWVGQLQVELLIWYSDSSSVFVNKDDQMDMEHRSDSPDLSDDSSIRFDDNDTAATLTSLPAVATDFIEFFAQLRASIDQDRAYMALLSNMPKDMREHKIALSLDVVKSQQRIRTQVAVAAFDNVDVRKEVNEINAKVTDLDGQGEDSSSCRPQPPPDDQNRPGGGSGSRPDDQSRYGGVSVSRDVETRGSGSESRRRGDKSGSKRKRSSGGESPVRGIFYGPYLPPKQDAEYWITGKKQF</sequence>
<name>A0A2Z7AIZ3_9LAMI</name>
<evidence type="ECO:0000313" key="2">
    <source>
        <dbReference type="EMBL" id="KZV21338.1"/>
    </source>
</evidence>